<proteinExistence type="predicted"/>
<sequence length="43" mass="5059">YISHLCLHNLNGPKHTCLLRRLKFDRSLASMIPLVSRRIPLFQ</sequence>
<dbReference type="AlphaFoldDB" id="A0A8D7F6J4"/>
<dbReference type="EMBL" id="HG996469">
    <property type="protein sequence ID" value="CAG1842742.1"/>
    <property type="molecule type" value="Genomic_DNA"/>
</dbReference>
<gene>
    <name evidence="1" type="ORF">GSMUA_125370.1</name>
</gene>
<feature type="non-terminal residue" evidence="1">
    <location>
        <position position="1"/>
    </location>
</feature>
<accession>A0A8D7F6J4</accession>
<evidence type="ECO:0000313" key="1">
    <source>
        <dbReference type="EMBL" id="CAG1842742.1"/>
    </source>
</evidence>
<organism evidence="1">
    <name type="scientific">Musa acuminata subsp. malaccensis</name>
    <name type="common">Wild banana</name>
    <name type="synonym">Musa malaccensis</name>
    <dbReference type="NCBI Taxonomy" id="214687"/>
    <lineage>
        <taxon>Eukaryota</taxon>
        <taxon>Viridiplantae</taxon>
        <taxon>Streptophyta</taxon>
        <taxon>Embryophyta</taxon>
        <taxon>Tracheophyta</taxon>
        <taxon>Spermatophyta</taxon>
        <taxon>Magnoliopsida</taxon>
        <taxon>Liliopsida</taxon>
        <taxon>Zingiberales</taxon>
        <taxon>Musaceae</taxon>
        <taxon>Musa</taxon>
    </lineage>
</organism>
<reference evidence="1" key="1">
    <citation type="submission" date="2021-03" db="EMBL/GenBank/DDBJ databases">
        <authorList>
            <consortium name="Genoscope - CEA"/>
            <person name="William W."/>
        </authorList>
    </citation>
    <scope>NUCLEOTIDE SEQUENCE</scope>
    <source>
        <strain evidence="1">Doubled-haploid Pahang</strain>
    </source>
</reference>
<name>A0A8D7F6J4_MUSAM</name>
<protein>
    <submittedName>
        <fullName evidence="1">(wild Malaysian banana) hypothetical protein</fullName>
    </submittedName>
</protein>